<feature type="compositionally biased region" description="Basic residues" evidence="1">
    <location>
        <begin position="39"/>
        <end position="81"/>
    </location>
</feature>
<gene>
    <name evidence="2" type="ORF">HYR64_02540</name>
</gene>
<evidence type="ECO:0000256" key="1">
    <source>
        <dbReference type="SAM" id="MobiDB-lite"/>
    </source>
</evidence>
<feature type="region of interest" description="Disordered" evidence="1">
    <location>
        <begin position="20"/>
        <end position="81"/>
    </location>
</feature>
<accession>A0A931PTY4</accession>
<sequence>MALALGSIMALSALGQVQTRSLAPTPRLNQEAVASPKLKATKIAKPHRAKRGKRRSYHRRPASQVKRAGHPARRAHGRRGK</sequence>
<proteinExistence type="predicted"/>
<dbReference type="Proteomes" id="UP000727962">
    <property type="component" value="Unassembled WGS sequence"/>
</dbReference>
<dbReference type="EMBL" id="JACOSL010000016">
    <property type="protein sequence ID" value="MBI1755967.1"/>
    <property type="molecule type" value="Genomic_DNA"/>
</dbReference>
<reference evidence="2" key="1">
    <citation type="submission" date="2020-07" db="EMBL/GenBank/DDBJ databases">
        <title>Huge and variable diversity of episymbiotic CPR bacteria and DPANN archaea in groundwater ecosystems.</title>
        <authorList>
            <person name="He C.Y."/>
            <person name="Keren R."/>
            <person name="Whittaker M."/>
            <person name="Farag I.F."/>
            <person name="Doudna J."/>
            <person name="Cate J.H.D."/>
            <person name="Banfield J.F."/>
        </authorList>
    </citation>
    <scope>NUCLEOTIDE SEQUENCE</scope>
    <source>
        <strain evidence="2">NC_groundwater_17_Pr7_B-0.1um_64_12</strain>
    </source>
</reference>
<comment type="caution">
    <text evidence="2">The sequence shown here is derived from an EMBL/GenBank/DDBJ whole genome shotgun (WGS) entry which is preliminary data.</text>
</comment>
<organism evidence="2 3">
    <name type="scientific">Fimbriimonas ginsengisoli</name>
    <dbReference type="NCBI Taxonomy" id="1005039"/>
    <lineage>
        <taxon>Bacteria</taxon>
        <taxon>Bacillati</taxon>
        <taxon>Armatimonadota</taxon>
        <taxon>Fimbriimonadia</taxon>
        <taxon>Fimbriimonadales</taxon>
        <taxon>Fimbriimonadaceae</taxon>
        <taxon>Fimbriimonas</taxon>
    </lineage>
</organism>
<protein>
    <submittedName>
        <fullName evidence="2">Uncharacterized protein</fullName>
    </submittedName>
</protein>
<dbReference type="AlphaFoldDB" id="A0A931PTY4"/>
<name>A0A931PTY4_FIMGI</name>
<evidence type="ECO:0000313" key="2">
    <source>
        <dbReference type="EMBL" id="MBI1755967.1"/>
    </source>
</evidence>
<evidence type="ECO:0000313" key="3">
    <source>
        <dbReference type="Proteomes" id="UP000727962"/>
    </source>
</evidence>